<organism evidence="12 13">
    <name type="scientific">Endomicrobium proavitum</name>
    <dbReference type="NCBI Taxonomy" id="1408281"/>
    <lineage>
        <taxon>Bacteria</taxon>
        <taxon>Pseudomonadati</taxon>
        <taxon>Elusimicrobiota</taxon>
        <taxon>Endomicrobiia</taxon>
        <taxon>Endomicrobiales</taxon>
        <taxon>Endomicrobiaceae</taxon>
        <taxon>Endomicrobium</taxon>
    </lineage>
</organism>
<evidence type="ECO:0000256" key="8">
    <source>
        <dbReference type="ARBA" id="ARBA00023239"/>
    </source>
</evidence>
<evidence type="ECO:0000256" key="10">
    <source>
        <dbReference type="ARBA" id="ARBA00023317"/>
    </source>
</evidence>
<dbReference type="Proteomes" id="UP000035337">
    <property type="component" value="Chromosome"/>
</dbReference>
<keyword evidence="9" id="KW-1208">Phospholipid metabolism</keyword>
<dbReference type="PANTHER" id="PTHR35809:SF1">
    <property type="entry name" value="ARCHAETIDYLSERINE DECARBOXYLASE PROENZYME-RELATED"/>
    <property type="match status" value="1"/>
</dbReference>
<accession>A0A0G3WHS3</accession>
<keyword evidence="8" id="KW-0456">Lyase</keyword>
<evidence type="ECO:0000256" key="4">
    <source>
        <dbReference type="ARBA" id="ARBA00023098"/>
    </source>
</evidence>
<dbReference type="GO" id="GO:0004609">
    <property type="term" value="F:phosphatidylserine decarboxylase activity"/>
    <property type="evidence" value="ECO:0007669"/>
    <property type="project" value="InterPro"/>
</dbReference>
<keyword evidence="2" id="KW-0444">Lipid biosynthesis</keyword>
<evidence type="ECO:0000256" key="1">
    <source>
        <dbReference type="ARBA" id="ARBA00022475"/>
    </source>
</evidence>
<evidence type="ECO:0000256" key="2">
    <source>
        <dbReference type="ARBA" id="ARBA00022516"/>
    </source>
</evidence>
<gene>
    <name evidence="12" type="primary">psd</name>
    <name evidence="12" type="ORF">Epro_0499</name>
</gene>
<keyword evidence="10" id="KW-0670">Pyruvate</keyword>
<reference evidence="12 13" key="1">
    <citation type="submission" date="2014-09" db="EMBL/GenBank/DDBJ databases">
        <title>Complete genome sequence of Endomicrobium proavitum.</title>
        <authorList>
            <person name="Zheng H."/>
        </authorList>
    </citation>
    <scope>NUCLEOTIDE SEQUENCE [LARGE SCALE GENOMIC DNA]</scope>
    <source>
        <strain evidence="12 13">Rsa215</strain>
    </source>
</reference>
<dbReference type="GO" id="GO:0008654">
    <property type="term" value="P:phospholipid biosynthetic process"/>
    <property type="evidence" value="ECO:0007669"/>
    <property type="project" value="UniProtKB-KW"/>
</dbReference>
<dbReference type="NCBIfam" id="NF003685">
    <property type="entry name" value="PRK05305.2-5"/>
    <property type="match status" value="1"/>
</dbReference>
<keyword evidence="13" id="KW-1185">Reference proteome</keyword>
<keyword evidence="11" id="KW-1133">Transmembrane helix</keyword>
<dbReference type="OrthoDB" id="9790893at2"/>
<dbReference type="KEGG" id="epo:Epro_0499"/>
<keyword evidence="7" id="KW-0594">Phospholipid biosynthesis</keyword>
<name>A0A0G3WHS3_9BACT</name>
<keyword evidence="3" id="KW-0210">Decarboxylase</keyword>
<evidence type="ECO:0000256" key="6">
    <source>
        <dbReference type="ARBA" id="ARBA00023145"/>
    </source>
</evidence>
<dbReference type="EMBL" id="CP009498">
    <property type="protein sequence ID" value="AKL97878.1"/>
    <property type="molecule type" value="Genomic_DNA"/>
</dbReference>
<dbReference type="InterPro" id="IPR003817">
    <property type="entry name" value="PS_Dcarbxylase"/>
</dbReference>
<evidence type="ECO:0000256" key="5">
    <source>
        <dbReference type="ARBA" id="ARBA00023136"/>
    </source>
</evidence>
<keyword evidence="5 11" id="KW-0472">Membrane</keyword>
<evidence type="ECO:0000256" key="3">
    <source>
        <dbReference type="ARBA" id="ARBA00022793"/>
    </source>
</evidence>
<dbReference type="AlphaFoldDB" id="A0A0G3WHS3"/>
<feature type="transmembrane region" description="Helical" evidence="11">
    <location>
        <begin position="30"/>
        <end position="50"/>
    </location>
</feature>
<proteinExistence type="predicted"/>
<sequence>MSIVKEGYPFILIPFIAGAASVYAGTQISFVFYVIGAILLLAALFCLYFFRDPKIKITEGENLILSPCNGTVLEVSENENEKVIRVFLSVFDVHLQRSPIAGKVTKVEYKPGKFLKAMEPEAHIVNEQNVITIENKNGTYLVKQIAGILARRCVSWVKAGDVLKTGDKIGVIKFSSQVDLHMPKNITIKVKKGDKVVSAITVLGSIN</sequence>
<evidence type="ECO:0000256" key="7">
    <source>
        <dbReference type="ARBA" id="ARBA00023209"/>
    </source>
</evidence>
<dbReference type="InterPro" id="IPR033175">
    <property type="entry name" value="PSD-A"/>
</dbReference>
<keyword evidence="1" id="KW-1003">Cell membrane</keyword>
<dbReference type="RefSeq" id="WP_052570299.1">
    <property type="nucleotide sequence ID" value="NZ_CP009498.1"/>
</dbReference>
<keyword evidence="4" id="KW-0443">Lipid metabolism</keyword>
<evidence type="ECO:0000256" key="9">
    <source>
        <dbReference type="ARBA" id="ARBA00023264"/>
    </source>
</evidence>
<protein>
    <submittedName>
        <fullName evidence="12">Phosphatidylserine decarboxylase</fullName>
    </submittedName>
</protein>
<dbReference type="STRING" id="1408281.Epro_0499"/>
<keyword evidence="6" id="KW-0865">Zymogen</keyword>
<dbReference type="PATRIC" id="fig|1408281.3.peg.512"/>
<evidence type="ECO:0000256" key="11">
    <source>
        <dbReference type="SAM" id="Phobius"/>
    </source>
</evidence>
<evidence type="ECO:0000313" key="13">
    <source>
        <dbReference type="Proteomes" id="UP000035337"/>
    </source>
</evidence>
<evidence type="ECO:0000313" key="12">
    <source>
        <dbReference type="EMBL" id="AKL97878.1"/>
    </source>
</evidence>
<dbReference type="PANTHER" id="PTHR35809">
    <property type="entry name" value="ARCHAETIDYLSERINE DECARBOXYLASE PROENZYME-RELATED"/>
    <property type="match status" value="1"/>
</dbReference>
<dbReference type="Pfam" id="PF02666">
    <property type="entry name" value="PS_Dcarbxylase"/>
    <property type="match status" value="1"/>
</dbReference>
<keyword evidence="11" id="KW-0812">Transmembrane</keyword>
<feature type="transmembrane region" description="Helical" evidence="11">
    <location>
        <begin position="7"/>
        <end position="24"/>
    </location>
</feature>